<sequence>MATDSSCEPTAGPQSPPTVYWTRASGAVMQDVLFCTHGNSMSNRACIPVLGPSAPPIIVWDCTVAIVDKSIAQQSSNCSRDLPGPVTALHLHVVNLASTRDTRNSPRAAKEKYPSSQPPIETRYKKPARPAMATCKSQATTLDRPRAVNKPPRAKAKGETKGFHASRRSWYRPRTQDQRQGAVGACVAHTKRPRLASSLVAEIKPGLRSGPTRETRIARCTRPTREGQENQEMRALLVPTSYAARAGLAYGKSAREERVSG</sequence>
<evidence type="ECO:0000256" key="1">
    <source>
        <dbReference type="SAM" id="MobiDB-lite"/>
    </source>
</evidence>
<reference evidence="2 3" key="1">
    <citation type="journal article" date="2018" name="IMA Fungus">
        <title>IMA Genome-F 9: Draft genome sequence of Annulohypoxylon stygium, Aspergillus mulundensis, Berkeleyomyces basicola (syn. Thielaviopsis basicola), Ceratocystis smalleyi, two Cercospora beticola strains, Coleophoma cylindrospora, Fusarium fracticaudum, Phialophora cf. hyalina, and Morchella septimelata.</title>
        <authorList>
            <person name="Wingfield B.D."/>
            <person name="Bills G.F."/>
            <person name="Dong Y."/>
            <person name="Huang W."/>
            <person name="Nel W.J."/>
            <person name="Swalarsk-Parry B.S."/>
            <person name="Vaghefi N."/>
            <person name="Wilken P.M."/>
            <person name="An Z."/>
            <person name="de Beer Z.W."/>
            <person name="De Vos L."/>
            <person name="Chen L."/>
            <person name="Duong T.A."/>
            <person name="Gao Y."/>
            <person name="Hammerbacher A."/>
            <person name="Kikkert J.R."/>
            <person name="Li Y."/>
            <person name="Li H."/>
            <person name="Li K."/>
            <person name="Li Q."/>
            <person name="Liu X."/>
            <person name="Ma X."/>
            <person name="Naidoo K."/>
            <person name="Pethybridge S.J."/>
            <person name="Sun J."/>
            <person name="Steenkamp E.T."/>
            <person name="van der Nest M.A."/>
            <person name="van Wyk S."/>
            <person name="Wingfield M.J."/>
            <person name="Xiong C."/>
            <person name="Yue Q."/>
            <person name="Zhang X."/>
        </authorList>
    </citation>
    <scope>NUCLEOTIDE SEQUENCE [LARGE SCALE GENOMIC DNA]</scope>
    <source>
        <strain evidence="2 3">BP5796</strain>
    </source>
</reference>
<dbReference type="EMBL" id="PDLN01000010">
    <property type="protein sequence ID" value="RDW73678.1"/>
    <property type="molecule type" value="Genomic_DNA"/>
</dbReference>
<dbReference type="Proteomes" id="UP000256328">
    <property type="component" value="Unassembled WGS sequence"/>
</dbReference>
<comment type="caution">
    <text evidence="2">The sequence shown here is derived from an EMBL/GenBank/DDBJ whole genome shotgun (WGS) entry which is preliminary data.</text>
</comment>
<name>A0A3D8RIC4_9HELO</name>
<dbReference type="AlphaFoldDB" id="A0A3D8RIC4"/>
<gene>
    <name evidence="2" type="ORF">BP5796_07120</name>
</gene>
<evidence type="ECO:0000313" key="3">
    <source>
        <dbReference type="Proteomes" id="UP000256328"/>
    </source>
</evidence>
<accession>A0A3D8RIC4</accession>
<protein>
    <submittedName>
        <fullName evidence="2">Uncharacterized protein</fullName>
    </submittedName>
</protein>
<evidence type="ECO:0000313" key="2">
    <source>
        <dbReference type="EMBL" id="RDW73678.1"/>
    </source>
</evidence>
<keyword evidence="3" id="KW-1185">Reference proteome</keyword>
<organism evidence="2 3">
    <name type="scientific">Coleophoma crateriformis</name>
    <dbReference type="NCBI Taxonomy" id="565419"/>
    <lineage>
        <taxon>Eukaryota</taxon>
        <taxon>Fungi</taxon>
        <taxon>Dikarya</taxon>
        <taxon>Ascomycota</taxon>
        <taxon>Pezizomycotina</taxon>
        <taxon>Leotiomycetes</taxon>
        <taxon>Helotiales</taxon>
        <taxon>Dermateaceae</taxon>
        <taxon>Coleophoma</taxon>
    </lineage>
</organism>
<feature type="compositionally biased region" description="Basic and acidic residues" evidence="1">
    <location>
        <begin position="100"/>
        <end position="113"/>
    </location>
</feature>
<proteinExistence type="predicted"/>
<feature type="region of interest" description="Disordered" evidence="1">
    <location>
        <begin position="99"/>
        <end position="131"/>
    </location>
</feature>
<dbReference type="OrthoDB" id="10472486at2759"/>